<name>A0AAV9QTY4_9TELE</name>
<dbReference type="EMBL" id="JAHHUM010002774">
    <property type="protein sequence ID" value="KAK5600824.1"/>
    <property type="molecule type" value="Genomic_DNA"/>
</dbReference>
<evidence type="ECO:0000313" key="1">
    <source>
        <dbReference type="EMBL" id="KAK5600824.1"/>
    </source>
</evidence>
<protein>
    <submittedName>
        <fullName evidence="1">Uncharacterized protein</fullName>
    </submittedName>
</protein>
<proteinExistence type="predicted"/>
<dbReference type="Proteomes" id="UP001311232">
    <property type="component" value="Unassembled WGS sequence"/>
</dbReference>
<gene>
    <name evidence="1" type="ORF">CRENBAI_009125</name>
</gene>
<dbReference type="AlphaFoldDB" id="A0AAV9QTY4"/>
<sequence>MESQPSGIGIFIMQLRSSSSPNLPSPPSLSLPLSRALSLPHSLSISCAAAFTALVASHTSSSLLRVRTSAALSAAHSVAVRLADLPDWSRGEVEKALSVAELKQFERSGRRGLHLRPLPNPLCTGPSWFPLQVVGPLGDGLESLIRAWHGRVLRGATQPPGRPPRQVPTPGLAPGWDPGSAVPGDITCHCVVLKKVS</sequence>
<accession>A0AAV9QTY4</accession>
<reference evidence="1 2" key="1">
    <citation type="submission" date="2021-06" db="EMBL/GenBank/DDBJ databases">
        <authorList>
            <person name="Palmer J.M."/>
        </authorList>
    </citation>
    <scope>NUCLEOTIDE SEQUENCE [LARGE SCALE GENOMIC DNA]</scope>
    <source>
        <strain evidence="1 2">MEX-2019</strain>
        <tissue evidence="1">Muscle</tissue>
    </source>
</reference>
<organism evidence="1 2">
    <name type="scientific">Crenichthys baileyi</name>
    <name type="common">White River springfish</name>
    <dbReference type="NCBI Taxonomy" id="28760"/>
    <lineage>
        <taxon>Eukaryota</taxon>
        <taxon>Metazoa</taxon>
        <taxon>Chordata</taxon>
        <taxon>Craniata</taxon>
        <taxon>Vertebrata</taxon>
        <taxon>Euteleostomi</taxon>
        <taxon>Actinopterygii</taxon>
        <taxon>Neopterygii</taxon>
        <taxon>Teleostei</taxon>
        <taxon>Neoteleostei</taxon>
        <taxon>Acanthomorphata</taxon>
        <taxon>Ovalentaria</taxon>
        <taxon>Atherinomorphae</taxon>
        <taxon>Cyprinodontiformes</taxon>
        <taxon>Goodeidae</taxon>
        <taxon>Crenichthys</taxon>
    </lineage>
</organism>
<comment type="caution">
    <text evidence="1">The sequence shown here is derived from an EMBL/GenBank/DDBJ whole genome shotgun (WGS) entry which is preliminary data.</text>
</comment>
<evidence type="ECO:0000313" key="2">
    <source>
        <dbReference type="Proteomes" id="UP001311232"/>
    </source>
</evidence>
<keyword evidence="2" id="KW-1185">Reference proteome</keyword>